<dbReference type="GO" id="GO:0061603">
    <property type="term" value="F:molybdenum cofactor guanylyltransferase activity"/>
    <property type="evidence" value="ECO:0007669"/>
    <property type="project" value="UniProtKB-EC"/>
</dbReference>
<comment type="caution">
    <text evidence="3">Lacks conserved residue(s) required for the propagation of feature annotation.</text>
</comment>
<feature type="binding site" evidence="3">
    <location>
        <position position="67"/>
    </location>
    <ligand>
        <name>GTP</name>
        <dbReference type="ChEBI" id="CHEBI:37565"/>
    </ligand>
</feature>
<evidence type="ECO:0000256" key="1">
    <source>
        <dbReference type="ARBA" id="ARBA00023134"/>
    </source>
</evidence>
<name>A0A1G5ZZJ4_EUBOX</name>
<keyword evidence="3" id="KW-0460">Magnesium</keyword>
<dbReference type="SUPFAM" id="SSF52540">
    <property type="entry name" value="P-loop containing nucleoside triphosphate hydrolases"/>
    <property type="match status" value="1"/>
</dbReference>
<dbReference type="PANTHER" id="PTHR40072">
    <property type="entry name" value="MOLYBDOPTERIN-GUANINE DINUCLEOTIDE BIOSYNTHESIS ADAPTER PROTEIN-RELATED"/>
    <property type="match status" value="1"/>
</dbReference>
<dbReference type="GO" id="GO:0006777">
    <property type="term" value="P:Mo-molybdopterin cofactor biosynthetic process"/>
    <property type="evidence" value="ECO:0007669"/>
    <property type="project" value="UniProtKB-KW"/>
</dbReference>
<feature type="binding site" evidence="3">
    <location>
        <begin position="8"/>
        <end position="10"/>
    </location>
    <ligand>
        <name>GTP</name>
        <dbReference type="ChEBI" id="CHEBI:37565"/>
    </ligand>
</feature>
<dbReference type="OrthoDB" id="9786803at2"/>
<evidence type="ECO:0000313" key="7">
    <source>
        <dbReference type="Proteomes" id="UP000199228"/>
    </source>
</evidence>
<dbReference type="Gene3D" id="3.90.550.10">
    <property type="entry name" value="Spore Coat Polysaccharide Biosynthesis Protein SpsA, Chain A"/>
    <property type="match status" value="1"/>
</dbReference>
<reference evidence="6 7" key="1">
    <citation type="submission" date="2016-10" db="EMBL/GenBank/DDBJ databases">
        <authorList>
            <person name="de Groot N.N."/>
        </authorList>
    </citation>
    <scope>NUCLEOTIDE SEQUENCE [LARGE SCALE GENOMIC DNA]</scope>
    <source>
        <strain evidence="6 7">DSM 3217</strain>
    </source>
</reference>
<dbReference type="SUPFAM" id="SSF53448">
    <property type="entry name" value="Nucleotide-diphospho-sugar transferases"/>
    <property type="match status" value="1"/>
</dbReference>
<feature type="domain" description="MobA-like NTP transferase" evidence="5">
    <location>
        <begin position="6"/>
        <end position="150"/>
    </location>
</feature>
<keyword evidence="2 3" id="KW-0501">Molybdenum cofactor biosynthesis</keyword>
<comment type="domain">
    <text evidence="3">The N-terminal domain determines nucleotide recognition and specific binding, while the C-terminal domain determines the specific binding to the target protein.</text>
</comment>
<evidence type="ECO:0000259" key="5">
    <source>
        <dbReference type="Pfam" id="PF12804"/>
    </source>
</evidence>
<dbReference type="Gene3D" id="3.40.50.300">
    <property type="entry name" value="P-loop containing nucleotide triphosphate hydrolases"/>
    <property type="match status" value="1"/>
</dbReference>
<keyword evidence="3" id="KW-0547">Nucleotide-binding</keyword>
<dbReference type="InterPro" id="IPR013482">
    <property type="entry name" value="Molybde_CF_guanTrfase"/>
</dbReference>
<feature type="binding site" evidence="3">
    <location>
        <position position="96"/>
    </location>
    <ligand>
        <name>GTP</name>
        <dbReference type="ChEBI" id="CHEBI:37565"/>
    </ligand>
</feature>
<dbReference type="Proteomes" id="UP000199228">
    <property type="component" value="Unassembled WGS sequence"/>
</dbReference>
<keyword evidence="1 3" id="KW-0342">GTP-binding</keyword>
<dbReference type="Pfam" id="PF12804">
    <property type="entry name" value="NTP_transf_3"/>
    <property type="match status" value="1"/>
</dbReference>
<evidence type="ECO:0000256" key="3">
    <source>
        <dbReference type="HAMAP-Rule" id="MF_00316"/>
    </source>
</evidence>
<dbReference type="AlphaFoldDB" id="A0A1G5ZZJ4"/>
<dbReference type="EMBL" id="FMXR01000004">
    <property type="protein sequence ID" value="SDB01638.1"/>
    <property type="molecule type" value="Genomic_DNA"/>
</dbReference>
<dbReference type="GO" id="GO:0005525">
    <property type="term" value="F:GTP binding"/>
    <property type="evidence" value="ECO:0007669"/>
    <property type="project" value="UniProtKB-UniRule"/>
</dbReference>
<dbReference type="GO" id="GO:0046872">
    <property type="term" value="F:metal ion binding"/>
    <property type="evidence" value="ECO:0007669"/>
    <property type="project" value="UniProtKB-KW"/>
</dbReference>
<gene>
    <name evidence="3" type="primary">mobA</name>
    <name evidence="6" type="ORF">SAMN02910417_00016</name>
</gene>
<keyword evidence="3" id="KW-0808">Transferase</keyword>
<evidence type="ECO:0000259" key="4">
    <source>
        <dbReference type="Pfam" id="PF03205"/>
    </source>
</evidence>
<comment type="similarity">
    <text evidence="3">Belongs to the MobA family.</text>
</comment>
<dbReference type="CDD" id="cd02503">
    <property type="entry name" value="MobA"/>
    <property type="match status" value="1"/>
</dbReference>
<dbReference type="PANTHER" id="PTHR40072:SF1">
    <property type="entry name" value="MOLYBDOPTERIN-GUANINE DINUCLEOTIDE BIOSYNTHESIS ADAPTER PROTEIN"/>
    <property type="match status" value="1"/>
</dbReference>
<dbReference type="GO" id="GO:0005737">
    <property type="term" value="C:cytoplasm"/>
    <property type="evidence" value="ECO:0007669"/>
    <property type="project" value="UniProtKB-SubCell"/>
</dbReference>
<accession>A0A1G5ZZJ4</accession>
<comment type="subcellular location">
    <subcellularLocation>
        <location evidence="3">Cytoplasm</location>
    </subcellularLocation>
</comment>
<keyword evidence="7" id="KW-1185">Reference proteome</keyword>
<dbReference type="InterPro" id="IPR029044">
    <property type="entry name" value="Nucleotide-diphossugar_trans"/>
</dbReference>
<dbReference type="NCBIfam" id="TIGR00176">
    <property type="entry name" value="mobB"/>
    <property type="match status" value="1"/>
</dbReference>
<dbReference type="EC" id="2.7.7.77" evidence="3"/>
<keyword evidence="3" id="KW-0963">Cytoplasm</keyword>
<evidence type="ECO:0000313" key="6">
    <source>
        <dbReference type="EMBL" id="SDB01638.1"/>
    </source>
</evidence>
<dbReference type="HAMAP" id="MF_00316">
    <property type="entry name" value="MobA"/>
    <property type="match status" value="1"/>
</dbReference>
<comment type="catalytic activity">
    <reaction evidence="3">
        <text>Mo-molybdopterin + GTP + H(+) = Mo-molybdopterin guanine dinucleotide + diphosphate</text>
        <dbReference type="Rhea" id="RHEA:34243"/>
        <dbReference type="ChEBI" id="CHEBI:15378"/>
        <dbReference type="ChEBI" id="CHEBI:33019"/>
        <dbReference type="ChEBI" id="CHEBI:37565"/>
        <dbReference type="ChEBI" id="CHEBI:71302"/>
        <dbReference type="ChEBI" id="CHEBI:71310"/>
        <dbReference type="EC" id="2.7.7.77"/>
    </reaction>
</comment>
<keyword evidence="3" id="KW-0479">Metal-binding</keyword>
<feature type="binding site" evidence="3">
    <location>
        <position position="96"/>
    </location>
    <ligand>
        <name>Mg(2+)</name>
        <dbReference type="ChEBI" id="CHEBI:18420"/>
    </ligand>
</feature>
<feature type="domain" description="Molybdopterin-guanine dinucleotide biosynthesis protein B (MobB)" evidence="4">
    <location>
        <begin position="215"/>
        <end position="339"/>
    </location>
</feature>
<dbReference type="InterPro" id="IPR027417">
    <property type="entry name" value="P-loop_NTPase"/>
</dbReference>
<dbReference type="STRING" id="1732.SAMN02910417_00016"/>
<dbReference type="InterPro" id="IPR052539">
    <property type="entry name" value="MGD_biosynthesis_adapter"/>
</dbReference>
<dbReference type="CDD" id="cd03116">
    <property type="entry name" value="MobB"/>
    <property type="match status" value="1"/>
</dbReference>
<comment type="cofactor">
    <cofactor evidence="3">
        <name>Mg(2+)</name>
        <dbReference type="ChEBI" id="CHEBI:18420"/>
    </cofactor>
</comment>
<dbReference type="InterPro" id="IPR025877">
    <property type="entry name" value="MobA-like_NTP_Trfase"/>
</dbReference>
<protein>
    <recommendedName>
        <fullName evidence="3">Probable molybdenum cofactor guanylyltransferase</fullName>
        <shortName evidence="3">MoCo guanylyltransferase</shortName>
        <ecNumber evidence="3">2.7.7.77</ecNumber>
    </recommendedName>
    <alternativeName>
        <fullName evidence="3">GTP:molybdopterin guanylyltransferase</fullName>
    </alternativeName>
    <alternativeName>
        <fullName evidence="3">Mo-MPT guanylyltransferase</fullName>
    </alternativeName>
    <alternativeName>
        <fullName evidence="3">Molybdopterin guanylyltransferase</fullName>
    </alternativeName>
    <alternativeName>
        <fullName evidence="3">Molybdopterin-guanine dinucleotide synthase</fullName>
        <shortName evidence="3">MGD synthase</shortName>
    </alternativeName>
</protein>
<proteinExistence type="inferred from homology"/>
<comment type="function">
    <text evidence="3">Transfers a GMP moiety from GTP to Mo-molybdopterin (Mo-MPT) cofactor (Moco or molybdenum cofactor) to form Mo-molybdopterin guanine dinucleotide (Mo-MGD) cofactor.</text>
</comment>
<dbReference type="RefSeq" id="WP_090170643.1">
    <property type="nucleotide sequence ID" value="NZ_FMXR01000004.1"/>
</dbReference>
<sequence length="383" mass="43244">MNCALVILCGGKSSRMGSDKAHLPFGDKSLVEYMIDRFSPTFDRIYLSVKDKNNYETLNIQVPMIEDQIVDCGPIGGIYSILSSIEEDYALFVSVDTPFADPKAAKRMAEFSVDYEVSLVRRASQKIESLFSVYAKSALPKVKQCIDEHRYALKAIHEITNTGYLDDSKLFNSDNNFFSDADIETCFFNMNTRQDYYSALRRINILPASLHNIPVLAFSAKSGTGKTTYIEQLIGLLKKKGLKLGVIKHDAHKFEIDKPGKDSYRFTAAGADKVLITSQTKTAMVELHKESYSFDEMIQKIDKVDLIITEGYKHGEQKKFELLRKGYSETPLANPVNLLGYVSDFDIKTDLPVFNINKPEEIVPFIVDYINNYSASSKSDQIR</sequence>
<evidence type="ECO:0000256" key="2">
    <source>
        <dbReference type="ARBA" id="ARBA00023150"/>
    </source>
</evidence>
<dbReference type="Pfam" id="PF03205">
    <property type="entry name" value="MobB"/>
    <property type="match status" value="1"/>
</dbReference>
<organism evidence="6 7">
    <name type="scientific">Eubacterium oxidoreducens</name>
    <dbReference type="NCBI Taxonomy" id="1732"/>
    <lineage>
        <taxon>Bacteria</taxon>
        <taxon>Bacillati</taxon>
        <taxon>Bacillota</taxon>
        <taxon>Clostridia</taxon>
        <taxon>Eubacteriales</taxon>
        <taxon>Eubacteriaceae</taxon>
        <taxon>Eubacterium</taxon>
    </lineage>
</organism>
<feature type="binding site" evidence="3">
    <location>
        <position position="20"/>
    </location>
    <ligand>
        <name>GTP</name>
        <dbReference type="ChEBI" id="CHEBI:37565"/>
    </ligand>
</feature>
<dbReference type="InterPro" id="IPR004435">
    <property type="entry name" value="MobB_dom"/>
</dbReference>